<dbReference type="PANTHER" id="PTHR43133:SF46">
    <property type="entry name" value="RNA POLYMERASE SIGMA-70 FACTOR ECF SUBFAMILY"/>
    <property type="match status" value="1"/>
</dbReference>
<comment type="caution">
    <text evidence="7">The sequence shown here is derived from an EMBL/GenBank/DDBJ whole genome shotgun (WGS) entry which is preliminary data.</text>
</comment>
<keyword evidence="8" id="KW-1185">Reference proteome</keyword>
<feature type="domain" description="RNA polymerase sigma-70 region 2" evidence="5">
    <location>
        <begin position="24"/>
        <end position="88"/>
    </location>
</feature>
<organism evidence="7 8">
    <name type="scientific">Marivirga aurantiaca</name>
    <dbReference type="NCBI Taxonomy" id="2802615"/>
    <lineage>
        <taxon>Bacteria</taxon>
        <taxon>Pseudomonadati</taxon>
        <taxon>Bacteroidota</taxon>
        <taxon>Cytophagia</taxon>
        <taxon>Cytophagales</taxon>
        <taxon>Marivirgaceae</taxon>
        <taxon>Marivirga</taxon>
    </lineage>
</organism>
<dbReference type="SUPFAM" id="SSF88659">
    <property type="entry name" value="Sigma3 and sigma4 domains of RNA polymerase sigma factors"/>
    <property type="match status" value="1"/>
</dbReference>
<sequence>MSAQTESLIIQQLNQGNQVVFEQLYSEYYPRLVSFANGYLYDLDESKELVQNFFINLWLKISEFKIESSIHSYLFTAIKNRCLNHIKNLNITDRKKLQYIEANLQSQLVVTQNRQLQELELQLMVEIEKLPTQIKNVLVLKYFKGNKRHEIAQLLGISENTVKTQLQRGKKKLKNVLDKKILNLFLALI</sequence>
<dbReference type="InterPro" id="IPR014284">
    <property type="entry name" value="RNA_pol_sigma-70_dom"/>
</dbReference>
<dbReference type="Proteomes" id="UP000611723">
    <property type="component" value="Unassembled WGS sequence"/>
</dbReference>
<dbReference type="Gene3D" id="1.10.10.10">
    <property type="entry name" value="Winged helix-like DNA-binding domain superfamily/Winged helix DNA-binding domain"/>
    <property type="match status" value="1"/>
</dbReference>
<dbReference type="Gene3D" id="1.10.1740.10">
    <property type="match status" value="1"/>
</dbReference>
<dbReference type="SUPFAM" id="SSF88946">
    <property type="entry name" value="Sigma2 domain of RNA polymerase sigma factors"/>
    <property type="match status" value="1"/>
</dbReference>
<dbReference type="NCBIfam" id="TIGR02985">
    <property type="entry name" value="Sig70_bacteroi1"/>
    <property type="match status" value="1"/>
</dbReference>
<evidence type="ECO:0000259" key="6">
    <source>
        <dbReference type="Pfam" id="PF08281"/>
    </source>
</evidence>
<dbReference type="RefSeq" id="WP_201429696.1">
    <property type="nucleotide sequence ID" value="NZ_JAEQBW010000001.1"/>
</dbReference>
<gene>
    <name evidence="7" type="ORF">JKA74_03130</name>
</gene>
<keyword evidence="3" id="KW-0731">Sigma factor</keyword>
<evidence type="ECO:0000259" key="5">
    <source>
        <dbReference type="Pfam" id="PF04542"/>
    </source>
</evidence>
<dbReference type="InterPro" id="IPR036388">
    <property type="entry name" value="WH-like_DNA-bd_sf"/>
</dbReference>
<reference evidence="7" key="1">
    <citation type="submission" date="2021-01" db="EMBL/GenBank/DDBJ databases">
        <title>Marivirga aurantiaca sp. nov., isolated from intertidal surface sediments.</title>
        <authorList>
            <person name="Zhang M."/>
        </authorList>
    </citation>
    <scope>NUCLEOTIDE SEQUENCE</scope>
    <source>
        <strain evidence="7">S37H4</strain>
    </source>
</reference>
<feature type="domain" description="RNA polymerase sigma factor 70 region 4 type 2" evidence="6">
    <location>
        <begin position="122"/>
        <end position="173"/>
    </location>
</feature>
<proteinExistence type="inferred from homology"/>
<accession>A0A934WVV9</accession>
<dbReference type="EMBL" id="JAEQBW010000001">
    <property type="protein sequence ID" value="MBK6264018.1"/>
    <property type="molecule type" value="Genomic_DNA"/>
</dbReference>
<name>A0A934WVV9_9BACT</name>
<protein>
    <submittedName>
        <fullName evidence="7">RNA polymerase sigma-70 factor</fullName>
    </submittedName>
</protein>
<dbReference type="CDD" id="cd06171">
    <property type="entry name" value="Sigma70_r4"/>
    <property type="match status" value="1"/>
</dbReference>
<dbReference type="GO" id="GO:0003677">
    <property type="term" value="F:DNA binding"/>
    <property type="evidence" value="ECO:0007669"/>
    <property type="project" value="InterPro"/>
</dbReference>
<dbReference type="Pfam" id="PF04542">
    <property type="entry name" value="Sigma70_r2"/>
    <property type="match status" value="1"/>
</dbReference>
<dbReference type="GO" id="GO:0006352">
    <property type="term" value="P:DNA-templated transcription initiation"/>
    <property type="evidence" value="ECO:0007669"/>
    <property type="project" value="InterPro"/>
</dbReference>
<evidence type="ECO:0000313" key="7">
    <source>
        <dbReference type="EMBL" id="MBK6264018.1"/>
    </source>
</evidence>
<dbReference type="Pfam" id="PF08281">
    <property type="entry name" value="Sigma70_r4_2"/>
    <property type="match status" value="1"/>
</dbReference>
<dbReference type="InterPro" id="IPR039425">
    <property type="entry name" value="RNA_pol_sigma-70-like"/>
</dbReference>
<dbReference type="InterPro" id="IPR007627">
    <property type="entry name" value="RNA_pol_sigma70_r2"/>
</dbReference>
<dbReference type="NCBIfam" id="TIGR02937">
    <property type="entry name" value="sigma70-ECF"/>
    <property type="match status" value="1"/>
</dbReference>
<evidence type="ECO:0000256" key="1">
    <source>
        <dbReference type="ARBA" id="ARBA00010641"/>
    </source>
</evidence>
<dbReference type="InterPro" id="IPR014327">
    <property type="entry name" value="RNA_pol_sigma70_bacteroid"/>
</dbReference>
<keyword evidence="2" id="KW-0805">Transcription regulation</keyword>
<evidence type="ECO:0000313" key="8">
    <source>
        <dbReference type="Proteomes" id="UP000611723"/>
    </source>
</evidence>
<comment type="similarity">
    <text evidence="1">Belongs to the sigma-70 factor family. ECF subfamily.</text>
</comment>
<evidence type="ECO:0000256" key="3">
    <source>
        <dbReference type="ARBA" id="ARBA00023082"/>
    </source>
</evidence>
<dbReference type="GO" id="GO:0016987">
    <property type="term" value="F:sigma factor activity"/>
    <property type="evidence" value="ECO:0007669"/>
    <property type="project" value="UniProtKB-KW"/>
</dbReference>
<dbReference type="InterPro" id="IPR013324">
    <property type="entry name" value="RNA_pol_sigma_r3/r4-like"/>
</dbReference>
<dbReference type="PANTHER" id="PTHR43133">
    <property type="entry name" value="RNA POLYMERASE ECF-TYPE SIGMA FACTO"/>
    <property type="match status" value="1"/>
</dbReference>
<dbReference type="InterPro" id="IPR013325">
    <property type="entry name" value="RNA_pol_sigma_r2"/>
</dbReference>
<dbReference type="InterPro" id="IPR013249">
    <property type="entry name" value="RNA_pol_sigma70_r4_t2"/>
</dbReference>
<evidence type="ECO:0000256" key="2">
    <source>
        <dbReference type="ARBA" id="ARBA00023015"/>
    </source>
</evidence>
<dbReference type="AlphaFoldDB" id="A0A934WVV9"/>
<evidence type="ECO:0000256" key="4">
    <source>
        <dbReference type="ARBA" id="ARBA00023163"/>
    </source>
</evidence>
<keyword evidence="4" id="KW-0804">Transcription</keyword>